<evidence type="ECO:0000256" key="2">
    <source>
        <dbReference type="ARBA" id="ARBA00007589"/>
    </source>
</evidence>
<dbReference type="PROSITE" id="PS01079">
    <property type="entry name" value="MOCF_BIOSYNTHESIS_2"/>
    <property type="match status" value="1"/>
</dbReference>
<dbReference type="GO" id="GO:0005524">
    <property type="term" value="F:ATP binding"/>
    <property type="evidence" value="ECO:0007669"/>
    <property type="project" value="UniProtKB-UniRule"/>
</dbReference>
<dbReference type="Gene3D" id="2.40.340.10">
    <property type="entry name" value="MoeA, C-terminal, domain IV"/>
    <property type="match status" value="1"/>
</dbReference>
<dbReference type="InterPro" id="IPR008284">
    <property type="entry name" value="MoCF_biosynth_CS"/>
</dbReference>
<comment type="function">
    <text evidence="5">Catalyzes two steps in the biosynthesis of the molybdenum cofactor. In the first step, molybdopterin is adenylated. Subsequently, molybdate is inserted into adenylated molybdopterin and AMP is released.</text>
</comment>
<evidence type="ECO:0000256" key="4">
    <source>
        <dbReference type="ARBA" id="ARBA00023150"/>
    </source>
</evidence>
<dbReference type="NCBIfam" id="NF045515">
    <property type="entry name" value="Glp_gephyrin"/>
    <property type="match status" value="1"/>
</dbReference>
<comment type="similarity">
    <text evidence="2">In the N-terminal section; belongs to the MoaB/Mog family.</text>
</comment>
<dbReference type="InterPro" id="IPR036425">
    <property type="entry name" value="MoaB/Mog-like_dom_sf"/>
</dbReference>
<dbReference type="GO" id="GO:0005829">
    <property type="term" value="C:cytosol"/>
    <property type="evidence" value="ECO:0007669"/>
    <property type="project" value="TreeGrafter"/>
</dbReference>
<dbReference type="Pfam" id="PF03453">
    <property type="entry name" value="MoeA_N"/>
    <property type="match status" value="1"/>
</dbReference>
<comment type="catalytic activity">
    <reaction evidence="5">
        <text>molybdopterin + ATP + H(+) = adenylyl-molybdopterin + diphosphate</text>
        <dbReference type="Rhea" id="RHEA:31331"/>
        <dbReference type="ChEBI" id="CHEBI:15378"/>
        <dbReference type="ChEBI" id="CHEBI:30616"/>
        <dbReference type="ChEBI" id="CHEBI:33019"/>
        <dbReference type="ChEBI" id="CHEBI:58698"/>
        <dbReference type="ChEBI" id="CHEBI:62727"/>
    </reaction>
</comment>
<keyword evidence="5" id="KW-0808">Transferase</keyword>
<evidence type="ECO:0000256" key="3">
    <source>
        <dbReference type="ARBA" id="ARBA00008339"/>
    </source>
</evidence>
<keyword evidence="5" id="KW-0479">Metal-binding</keyword>
<dbReference type="InterPro" id="IPR036135">
    <property type="entry name" value="MoeA_linker/N_sf"/>
</dbReference>
<dbReference type="SMART" id="SM00852">
    <property type="entry name" value="MoCF_biosynth"/>
    <property type="match status" value="1"/>
</dbReference>
<name>A0AAD7XPA7_9STRA</name>
<dbReference type="AlphaFoldDB" id="A0AAD7XPA7"/>
<reference evidence="7" key="1">
    <citation type="submission" date="2023-01" db="EMBL/GenBank/DDBJ databases">
        <title>Metagenome sequencing of chrysophaentin producing Chrysophaeum taylorii.</title>
        <authorList>
            <person name="Davison J."/>
            <person name="Bewley C."/>
        </authorList>
    </citation>
    <scope>NUCLEOTIDE SEQUENCE</scope>
    <source>
        <strain evidence="7">NIES-1699</strain>
    </source>
</reference>
<comment type="catalytic activity">
    <reaction evidence="5">
        <text>adenylyl-molybdopterin + molybdate = Mo-molybdopterin + AMP + H(+)</text>
        <dbReference type="Rhea" id="RHEA:35047"/>
        <dbReference type="ChEBI" id="CHEBI:15378"/>
        <dbReference type="ChEBI" id="CHEBI:36264"/>
        <dbReference type="ChEBI" id="CHEBI:62727"/>
        <dbReference type="ChEBI" id="CHEBI:71302"/>
        <dbReference type="ChEBI" id="CHEBI:456215"/>
    </reaction>
</comment>
<dbReference type="InterPro" id="IPR001453">
    <property type="entry name" value="MoaB/Mog_dom"/>
</dbReference>
<dbReference type="InterPro" id="IPR005111">
    <property type="entry name" value="MoeA_C_domain_IV"/>
</dbReference>
<dbReference type="InterPro" id="IPR036688">
    <property type="entry name" value="MoeA_C_domain_IV_sf"/>
</dbReference>
<accession>A0AAD7XPA7</accession>
<sequence length="556" mass="59051">MEETTYPMRGVNEALGAVLACCAPLEEIEVPAKDACGYVVCEDVVAPAPYPFFDTTISDGYAVRSAETPCTLRVGYAVLAGNKPPRPLDPGECCYVATGAPLPEGADAVCDVESAAEAATSSSVESAAEAATSSSVRVPVVPKGKDVRRRGSDHEAGEVLIPRGAVLRPWDLGILATVGRDRVRVRRRPRVKLFSTGDELRGPYDPACKVRDANRPALEALLGGAGDHEGGAIVVDGGIVADSPEALGAALDADCDVLVTTGGVSVGRADFAKPLLEARGAKIHFGRLHMKPGKPTTFATLENGSLYFGLPGNPVSAVVTSLLLVVPALKKLRGFPRDRCVPPHLECDLGEDVTLDEIRPEYRRVRVDDFRVVRSTGFQRSSRLVSMHGADALAWLPDRRAAATSTLRAGARVSALLVSPLPPARPSFFFPERETTTHLRSDDDLFKLPRTDLLPADDHLADNIRLSDDNVSLIVVCGGIGLVQSAARQIDLVCDRPAPALARAMATALADPLQQPLAALRGTTLVIAVPENPTLSKRCLDAIRPALHAFLISRTC</sequence>
<dbReference type="Pfam" id="PF03454">
    <property type="entry name" value="MoeA_C"/>
    <property type="match status" value="1"/>
</dbReference>
<keyword evidence="8" id="KW-1185">Reference proteome</keyword>
<keyword evidence="4 5" id="KW-0501">Molybdenum cofactor biosynthesis</keyword>
<dbReference type="SUPFAM" id="SSF53218">
    <property type="entry name" value="Molybdenum cofactor biosynthesis proteins"/>
    <property type="match status" value="1"/>
</dbReference>
<dbReference type="Gene3D" id="2.170.190.11">
    <property type="entry name" value="Molybdopterin biosynthesis moea protein, domain 3"/>
    <property type="match status" value="1"/>
</dbReference>
<dbReference type="Gene3D" id="3.90.105.10">
    <property type="entry name" value="Molybdopterin biosynthesis moea protein, domain 2"/>
    <property type="match status" value="1"/>
</dbReference>
<proteinExistence type="inferred from homology"/>
<comment type="similarity">
    <text evidence="5">Belongs to the MoeA family.</text>
</comment>
<dbReference type="SUPFAM" id="SSF63882">
    <property type="entry name" value="MoeA N-terminal region -like"/>
    <property type="match status" value="1"/>
</dbReference>
<evidence type="ECO:0000313" key="7">
    <source>
        <dbReference type="EMBL" id="KAJ8608394.1"/>
    </source>
</evidence>
<dbReference type="Gene3D" id="3.40.980.10">
    <property type="entry name" value="MoaB/Mog-like domain"/>
    <property type="match status" value="2"/>
</dbReference>
<dbReference type="CDD" id="cd00887">
    <property type="entry name" value="MoeA"/>
    <property type="match status" value="1"/>
</dbReference>
<dbReference type="Proteomes" id="UP001230188">
    <property type="component" value="Unassembled WGS sequence"/>
</dbReference>
<gene>
    <name evidence="7" type="ORF">CTAYLR_008159</name>
</gene>
<organism evidence="7 8">
    <name type="scientific">Chrysophaeum taylorii</name>
    <dbReference type="NCBI Taxonomy" id="2483200"/>
    <lineage>
        <taxon>Eukaryota</taxon>
        <taxon>Sar</taxon>
        <taxon>Stramenopiles</taxon>
        <taxon>Ochrophyta</taxon>
        <taxon>Pelagophyceae</taxon>
        <taxon>Pelagomonadales</taxon>
        <taxon>Pelagomonadaceae</taxon>
        <taxon>Chrysophaeum</taxon>
    </lineage>
</organism>
<dbReference type="GO" id="GO:0061598">
    <property type="term" value="F:molybdopterin adenylyltransferase activity"/>
    <property type="evidence" value="ECO:0007669"/>
    <property type="project" value="UniProtKB-UniRule"/>
</dbReference>
<keyword evidence="5" id="KW-0460">Magnesium</keyword>
<dbReference type="GO" id="GO:0061599">
    <property type="term" value="F:molybdopterin molybdotransferase activity"/>
    <property type="evidence" value="ECO:0007669"/>
    <property type="project" value="UniProtKB-UniRule"/>
</dbReference>
<dbReference type="GO" id="GO:0046872">
    <property type="term" value="F:metal ion binding"/>
    <property type="evidence" value="ECO:0007669"/>
    <property type="project" value="UniProtKB-UniRule"/>
</dbReference>
<evidence type="ECO:0000256" key="5">
    <source>
        <dbReference type="RuleBase" id="RU365090"/>
    </source>
</evidence>
<feature type="domain" description="MoaB/Mog" evidence="6">
    <location>
        <begin position="192"/>
        <end position="331"/>
    </location>
</feature>
<comment type="cofactor">
    <cofactor evidence="5">
        <name>Mg(2+)</name>
        <dbReference type="ChEBI" id="CHEBI:18420"/>
    </cofactor>
</comment>
<dbReference type="InterPro" id="IPR038987">
    <property type="entry name" value="MoeA-like"/>
</dbReference>
<dbReference type="InterPro" id="IPR005110">
    <property type="entry name" value="MoeA_linker/N"/>
</dbReference>
<dbReference type="Pfam" id="PF00994">
    <property type="entry name" value="MoCF_biosynth"/>
    <property type="match status" value="1"/>
</dbReference>
<keyword evidence="5" id="KW-0500">Molybdenum</keyword>
<dbReference type="GO" id="GO:0006777">
    <property type="term" value="P:Mo-molybdopterin cofactor biosynthetic process"/>
    <property type="evidence" value="ECO:0007669"/>
    <property type="project" value="UniProtKB-UniRule"/>
</dbReference>
<dbReference type="EMBL" id="JAQMWT010000172">
    <property type="protein sequence ID" value="KAJ8608394.1"/>
    <property type="molecule type" value="Genomic_DNA"/>
</dbReference>
<protein>
    <recommendedName>
        <fullName evidence="6">MoaB/Mog domain-containing protein</fullName>
    </recommendedName>
</protein>
<evidence type="ECO:0000256" key="1">
    <source>
        <dbReference type="ARBA" id="ARBA00005046"/>
    </source>
</evidence>
<dbReference type="SUPFAM" id="SSF63867">
    <property type="entry name" value="MoeA C-terminal domain-like"/>
    <property type="match status" value="1"/>
</dbReference>
<dbReference type="PANTHER" id="PTHR10192">
    <property type="entry name" value="MOLYBDOPTERIN BIOSYNTHESIS PROTEIN"/>
    <property type="match status" value="1"/>
</dbReference>
<comment type="pathway">
    <text evidence="1 5">Cofactor biosynthesis; molybdopterin biosynthesis.</text>
</comment>
<comment type="similarity">
    <text evidence="3">In the C-terminal section; belongs to the MoeA family.</text>
</comment>
<evidence type="ECO:0000313" key="8">
    <source>
        <dbReference type="Proteomes" id="UP001230188"/>
    </source>
</evidence>
<dbReference type="PANTHER" id="PTHR10192:SF5">
    <property type="entry name" value="GEPHYRIN"/>
    <property type="match status" value="1"/>
</dbReference>
<evidence type="ECO:0000259" key="6">
    <source>
        <dbReference type="SMART" id="SM00852"/>
    </source>
</evidence>
<comment type="caution">
    <text evidence="7">The sequence shown here is derived from an EMBL/GenBank/DDBJ whole genome shotgun (WGS) entry which is preliminary data.</text>
</comment>